<accession>A0A7I4YH33</accession>
<name>A0A7I4YH33_HAECO</name>
<sequence>MSFAPVLLSIAVMSMLVDLPATQYVGARAYILQQRMECRGGKVYDIDNVRDIAQCKEACRQFDCAAVNLFQLGEFAFKCEILGTLFGMVPATGSACYYASDLMGGLGGLGGVGGMGGYFGPYGRRRK</sequence>
<dbReference type="OrthoDB" id="5837354at2759"/>
<organism evidence="2 3">
    <name type="scientific">Haemonchus contortus</name>
    <name type="common">Barber pole worm</name>
    <dbReference type="NCBI Taxonomy" id="6289"/>
    <lineage>
        <taxon>Eukaryota</taxon>
        <taxon>Metazoa</taxon>
        <taxon>Ecdysozoa</taxon>
        <taxon>Nematoda</taxon>
        <taxon>Chromadorea</taxon>
        <taxon>Rhabditida</taxon>
        <taxon>Rhabditina</taxon>
        <taxon>Rhabditomorpha</taxon>
        <taxon>Strongyloidea</taxon>
        <taxon>Trichostrongylidae</taxon>
        <taxon>Haemonchus</taxon>
    </lineage>
</organism>
<dbReference type="WBParaSite" id="HCON_00101160-00001">
    <property type="protein sequence ID" value="HCON_00101160-00001"/>
    <property type="gene ID" value="HCON_00101160"/>
</dbReference>
<proteinExistence type="predicted"/>
<keyword evidence="1" id="KW-0732">Signal</keyword>
<feature type="chain" id="PRO_5029629274" evidence="1">
    <location>
        <begin position="23"/>
        <end position="127"/>
    </location>
</feature>
<evidence type="ECO:0000313" key="2">
    <source>
        <dbReference type="Proteomes" id="UP000025227"/>
    </source>
</evidence>
<evidence type="ECO:0000256" key="1">
    <source>
        <dbReference type="SAM" id="SignalP"/>
    </source>
</evidence>
<reference evidence="3" key="1">
    <citation type="submission" date="2020-12" db="UniProtKB">
        <authorList>
            <consortium name="WormBaseParasite"/>
        </authorList>
    </citation>
    <scope>IDENTIFICATION</scope>
    <source>
        <strain evidence="3">MHco3</strain>
    </source>
</reference>
<dbReference type="Proteomes" id="UP000025227">
    <property type="component" value="Unplaced"/>
</dbReference>
<keyword evidence="2" id="KW-1185">Reference proteome</keyword>
<dbReference type="OMA" id="FMCEILG"/>
<feature type="signal peptide" evidence="1">
    <location>
        <begin position="1"/>
        <end position="22"/>
    </location>
</feature>
<dbReference type="AlphaFoldDB" id="A0A7I4YH33"/>
<protein>
    <submittedName>
        <fullName evidence="3">Apple domain-containing protein</fullName>
    </submittedName>
</protein>
<evidence type="ECO:0000313" key="3">
    <source>
        <dbReference type="WBParaSite" id="HCON_00101160-00001"/>
    </source>
</evidence>